<protein>
    <submittedName>
        <fullName evidence="1">2830_t:CDS:1</fullName>
    </submittedName>
</protein>
<feature type="non-terminal residue" evidence="1">
    <location>
        <position position="130"/>
    </location>
</feature>
<proteinExistence type="predicted"/>
<name>A0A9N9CZV6_9GLOM</name>
<gene>
    <name evidence="1" type="ORF">POCULU_LOCUS8481</name>
</gene>
<reference evidence="1" key="1">
    <citation type="submission" date="2021-06" db="EMBL/GenBank/DDBJ databases">
        <authorList>
            <person name="Kallberg Y."/>
            <person name="Tangrot J."/>
            <person name="Rosling A."/>
        </authorList>
    </citation>
    <scope>NUCLEOTIDE SEQUENCE</scope>
    <source>
        <strain evidence="1">IA702</strain>
    </source>
</reference>
<organism evidence="1 2">
    <name type="scientific">Paraglomus occultum</name>
    <dbReference type="NCBI Taxonomy" id="144539"/>
    <lineage>
        <taxon>Eukaryota</taxon>
        <taxon>Fungi</taxon>
        <taxon>Fungi incertae sedis</taxon>
        <taxon>Mucoromycota</taxon>
        <taxon>Glomeromycotina</taxon>
        <taxon>Glomeromycetes</taxon>
        <taxon>Paraglomerales</taxon>
        <taxon>Paraglomeraceae</taxon>
        <taxon>Paraglomus</taxon>
    </lineage>
</organism>
<keyword evidence="2" id="KW-1185">Reference proteome</keyword>
<dbReference type="Proteomes" id="UP000789572">
    <property type="component" value="Unassembled WGS sequence"/>
</dbReference>
<evidence type="ECO:0000313" key="1">
    <source>
        <dbReference type="EMBL" id="CAG8622305.1"/>
    </source>
</evidence>
<dbReference type="EMBL" id="CAJVPJ010002473">
    <property type="protein sequence ID" value="CAG8622305.1"/>
    <property type="molecule type" value="Genomic_DNA"/>
</dbReference>
<evidence type="ECO:0000313" key="2">
    <source>
        <dbReference type="Proteomes" id="UP000789572"/>
    </source>
</evidence>
<sequence>MSVSTVTINSQRFAFAKELATATMLCTQTTHKIKEIPKMGLRTIPRQKWLRRRPHIYQAHPQHGYRHRRGRRPQQGFAWAYPQLAGNQKRTFGQPRAILASIAFEPYQENPVYITGFLTGKPRTPAKIAG</sequence>
<comment type="caution">
    <text evidence="1">The sequence shown here is derived from an EMBL/GenBank/DDBJ whole genome shotgun (WGS) entry which is preliminary data.</text>
</comment>
<dbReference type="AlphaFoldDB" id="A0A9N9CZV6"/>
<accession>A0A9N9CZV6</accession>